<evidence type="ECO:0000256" key="1">
    <source>
        <dbReference type="SAM" id="Phobius"/>
    </source>
</evidence>
<accession>A0A7W9AL32</accession>
<organism evidence="2 3">
    <name type="scientific">Sphingobium boeckii</name>
    <dbReference type="NCBI Taxonomy" id="1082345"/>
    <lineage>
        <taxon>Bacteria</taxon>
        <taxon>Pseudomonadati</taxon>
        <taxon>Pseudomonadota</taxon>
        <taxon>Alphaproteobacteria</taxon>
        <taxon>Sphingomonadales</taxon>
        <taxon>Sphingomonadaceae</taxon>
        <taxon>Sphingobium</taxon>
    </lineage>
</organism>
<sequence length="72" mass="7543">MLTLFLTPEYAIFSASFLIMIGIGLIEAVGLGISHFDLAADFDGGSDAGIAEAPGVLDWLGLKTGVPRIGYR</sequence>
<dbReference type="EMBL" id="JACIJC010000007">
    <property type="protein sequence ID" value="MBB5687674.1"/>
    <property type="molecule type" value="Genomic_DNA"/>
</dbReference>
<dbReference type="AlphaFoldDB" id="A0A7W9AL32"/>
<gene>
    <name evidence="2" type="ORF">FHS49_003718</name>
</gene>
<proteinExistence type="predicted"/>
<keyword evidence="3" id="KW-1185">Reference proteome</keyword>
<comment type="caution">
    <text evidence="2">The sequence shown here is derived from an EMBL/GenBank/DDBJ whole genome shotgun (WGS) entry which is preliminary data.</text>
</comment>
<keyword evidence="1" id="KW-0812">Transmembrane</keyword>
<evidence type="ECO:0000313" key="3">
    <source>
        <dbReference type="Proteomes" id="UP000549617"/>
    </source>
</evidence>
<dbReference type="Proteomes" id="UP000549617">
    <property type="component" value="Unassembled WGS sequence"/>
</dbReference>
<keyword evidence="1" id="KW-0472">Membrane</keyword>
<reference evidence="2 3" key="1">
    <citation type="submission" date="2020-08" db="EMBL/GenBank/DDBJ databases">
        <title>Genomic Encyclopedia of Type Strains, Phase IV (KMG-IV): sequencing the most valuable type-strain genomes for metagenomic binning, comparative biology and taxonomic classification.</title>
        <authorList>
            <person name="Goeker M."/>
        </authorList>
    </citation>
    <scope>NUCLEOTIDE SEQUENCE [LARGE SCALE GENOMIC DNA]</scope>
    <source>
        <strain evidence="2 3">DSM 25079</strain>
    </source>
</reference>
<evidence type="ECO:0000313" key="2">
    <source>
        <dbReference type="EMBL" id="MBB5687674.1"/>
    </source>
</evidence>
<keyword evidence="1" id="KW-1133">Transmembrane helix</keyword>
<dbReference type="RefSeq" id="WP_184021764.1">
    <property type="nucleotide sequence ID" value="NZ_JACIJC010000007.1"/>
</dbReference>
<feature type="transmembrane region" description="Helical" evidence="1">
    <location>
        <begin position="12"/>
        <end position="33"/>
    </location>
</feature>
<name>A0A7W9AL32_9SPHN</name>
<protein>
    <submittedName>
        <fullName evidence="2">Uncharacterized protein</fullName>
    </submittedName>
</protein>